<dbReference type="InterPro" id="IPR044159">
    <property type="entry name" value="IQM"/>
</dbReference>
<proteinExistence type="predicted"/>
<protein>
    <submittedName>
        <fullName evidence="5">Uncharacterized protein</fullName>
    </submittedName>
</protein>
<dbReference type="GO" id="GO:0005634">
    <property type="term" value="C:nucleus"/>
    <property type="evidence" value="ECO:0007669"/>
    <property type="project" value="UniProtKB-SubCell"/>
</dbReference>
<keyword evidence="6" id="KW-1185">Reference proteome</keyword>
<gene>
    <name evidence="5" type="ORF">FPE_LOCUS13796</name>
</gene>
<reference evidence="5" key="1">
    <citation type="submission" date="2023-05" db="EMBL/GenBank/DDBJ databases">
        <authorList>
            <person name="Huff M."/>
        </authorList>
    </citation>
    <scope>NUCLEOTIDE SEQUENCE</scope>
</reference>
<name>A0AAD1ZAU7_9LAMI</name>
<keyword evidence="3" id="KW-0963">Cytoplasm</keyword>
<dbReference type="Proteomes" id="UP000834106">
    <property type="component" value="Chromosome 8"/>
</dbReference>
<keyword evidence="4" id="KW-0539">Nucleus</keyword>
<comment type="subcellular location">
    <subcellularLocation>
        <location evidence="2">Cytoplasm</location>
    </subcellularLocation>
    <subcellularLocation>
        <location evidence="1">Nucleus</location>
    </subcellularLocation>
</comment>
<evidence type="ECO:0000256" key="1">
    <source>
        <dbReference type="ARBA" id="ARBA00004123"/>
    </source>
</evidence>
<dbReference type="PANTHER" id="PTHR31250:SF10">
    <property type="entry name" value="IQ DOMAIN-CONTAINING PROTEIN IQM3"/>
    <property type="match status" value="1"/>
</dbReference>
<evidence type="ECO:0000256" key="2">
    <source>
        <dbReference type="ARBA" id="ARBA00004496"/>
    </source>
</evidence>
<dbReference type="EMBL" id="OU503043">
    <property type="protein sequence ID" value="CAI9766366.1"/>
    <property type="molecule type" value="Genomic_DNA"/>
</dbReference>
<evidence type="ECO:0000256" key="3">
    <source>
        <dbReference type="ARBA" id="ARBA00022490"/>
    </source>
</evidence>
<dbReference type="PANTHER" id="PTHR31250">
    <property type="entry name" value="IQ DOMAIN-CONTAINING PROTEIN IQM3"/>
    <property type="match status" value="1"/>
</dbReference>
<organism evidence="5 6">
    <name type="scientific">Fraxinus pennsylvanica</name>
    <dbReference type="NCBI Taxonomy" id="56036"/>
    <lineage>
        <taxon>Eukaryota</taxon>
        <taxon>Viridiplantae</taxon>
        <taxon>Streptophyta</taxon>
        <taxon>Embryophyta</taxon>
        <taxon>Tracheophyta</taxon>
        <taxon>Spermatophyta</taxon>
        <taxon>Magnoliopsida</taxon>
        <taxon>eudicotyledons</taxon>
        <taxon>Gunneridae</taxon>
        <taxon>Pentapetalae</taxon>
        <taxon>asterids</taxon>
        <taxon>lamiids</taxon>
        <taxon>Lamiales</taxon>
        <taxon>Oleaceae</taxon>
        <taxon>Oleeae</taxon>
        <taxon>Fraxinus</taxon>
    </lineage>
</organism>
<evidence type="ECO:0000313" key="5">
    <source>
        <dbReference type="EMBL" id="CAI9766366.1"/>
    </source>
</evidence>
<dbReference type="AlphaFoldDB" id="A0AAD1ZAU7"/>
<accession>A0AAD1ZAU7</accession>
<dbReference type="GO" id="GO:0005737">
    <property type="term" value="C:cytoplasm"/>
    <property type="evidence" value="ECO:0007669"/>
    <property type="project" value="UniProtKB-SubCell"/>
</dbReference>
<evidence type="ECO:0000313" key="6">
    <source>
        <dbReference type="Proteomes" id="UP000834106"/>
    </source>
</evidence>
<sequence length="141" mass="16053">MEVDSTHAFTPYDLNSLLSCTSMNHSEFRSHEMLEEVKMTVNGQELDESLSAGDPASFPTRCSLSAVMRVQKVYRSYRTRRMLADSAVVAEVLWWQAIDYARLNHSTVSFFNFMKPETAASRWNRVSLNASKVKNMISSCN</sequence>
<evidence type="ECO:0000256" key="4">
    <source>
        <dbReference type="ARBA" id="ARBA00023242"/>
    </source>
</evidence>